<evidence type="ECO:0000256" key="7">
    <source>
        <dbReference type="SAM" id="SignalP"/>
    </source>
</evidence>
<evidence type="ECO:0000256" key="2">
    <source>
        <dbReference type="ARBA" id="ARBA00022475"/>
    </source>
</evidence>
<feature type="signal peptide" evidence="7">
    <location>
        <begin position="1"/>
        <end position="24"/>
    </location>
</feature>
<dbReference type="STRING" id="31958.SD37_08440"/>
<keyword evidence="4" id="KW-0472">Membrane</keyword>
<reference evidence="8 9" key="1">
    <citation type="journal article" date="2015" name="Genome Announc.">
        <title>Draft Genome Sequence of Norvancomycin-Producing Strain Amycolatopsis orientalis CPCC200066.</title>
        <authorList>
            <person name="Lei X."/>
            <person name="Yuan F."/>
            <person name="Shi Y."/>
            <person name="Li X."/>
            <person name="Wang L."/>
            <person name="Hong B."/>
        </authorList>
    </citation>
    <scope>NUCLEOTIDE SEQUENCE [LARGE SCALE GENOMIC DNA]</scope>
    <source>
        <strain evidence="8 9">B-37</strain>
    </source>
</reference>
<evidence type="ECO:0000313" key="8">
    <source>
        <dbReference type="EMBL" id="ANN15682.1"/>
    </source>
</evidence>
<evidence type="ECO:0000256" key="6">
    <source>
        <dbReference type="ARBA" id="ARBA00023288"/>
    </source>
</evidence>
<proteinExistence type="predicted"/>
<dbReference type="Proteomes" id="UP000093695">
    <property type="component" value="Chromosome"/>
</dbReference>
<keyword evidence="9" id="KW-1185">Reference proteome</keyword>
<dbReference type="AlphaFoldDB" id="A0A193BTZ1"/>
<keyword evidence="6" id="KW-0449">Lipoprotein</keyword>
<dbReference type="GO" id="GO:0005886">
    <property type="term" value="C:plasma membrane"/>
    <property type="evidence" value="ECO:0007669"/>
    <property type="project" value="UniProtKB-SubCell"/>
</dbReference>
<name>A0A193BTZ1_AMYOR</name>
<dbReference type="Pfam" id="PF16708">
    <property type="entry name" value="LppA"/>
    <property type="match status" value="1"/>
</dbReference>
<sequence>MFLMPSRVSFAVIMTVGLLSSVVACSDSGQYLGTPSSEKSMPSQDQYAELSRRPSIEEAVAHYDKLRQALQARLSTELGVTGWVDKQDGRQSGCANEFPGVDSRDAVRMFLSFLIAPKPVTGEQWQAATRIVTEVGAAHGFDKPGLQVNKPPAFEFELKDQYLASVTLSTDKTTVISIETGCHLTTAAKQHAGGAPASKSTRG</sequence>
<keyword evidence="3 7" id="KW-0732">Signal</keyword>
<dbReference type="KEGG" id="aori:SD37_08440"/>
<gene>
    <name evidence="8" type="ORF">SD37_08440</name>
</gene>
<evidence type="ECO:0008006" key="10">
    <source>
        <dbReference type="Google" id="ProtNLM"/>
    </source>
</evidence>
<dbReference type="EMBL" id="CP016174">
    <property type="protein sequence ID" value="ANN15682.1"/>
    <property type="molecule type" value="Genomic_DNA"/>
</dbReference>
<keyword evidence="2" id="KW-1003">Cell membrane</keyword>
<protein>
    <recommendedName>
        <fullName evidence="10">Lipoprotein</fullName>
    </recommendedName>
</protein>
<dbReference type="eggNOG" id="ENOG50324MU">
    <property type="taxonomic scope" value="Bacteria"/>
</dbReference>
<evidence type="ECO:0000256" key="1">
    <source>
        <dbReference type="ARBA" id="ARBA00004193"/>
    </source>
</evidence>
<dbReference type="Gene3D" id="3.30.2030.20">
    <property type="match status" value="1"/>
</dbReference>
<evidence type="ECO:0000256" key="3">
    <source>
        <dbReference type="ARBA" id="ARBA00022729"/>
    </source>
</evidence>
<accession>A0A193BTZ1</accession>
<dbReference type="InterPro" id="IPR032018">
    <property type="entry name" value="LppA/LppB/LprP"/>
</dbReference>
<organism evidence="8 9">
    <name type="scientific">Amycolatopsis orientalis</name>
    <name type="common">Nocardia orientalis</name>
    <dbReference type="NCBI Taxonomy" id="31958"/>
    <lineage>
        <taxon>Bacteria</taxon>
        <taxon>Bacillati</taxon>
        <taxon>Actinomycetota</taxon>
        <taxon>Actinomycetes</taxon>
        <taxon>Pseudonocardiales</taxon>
        <taxon>Pseudonocardiaceae</taxon>
        <taxon>Amycolatopsis</taxon>
    </lineage>
</organism>
<evidence type="ECO:0000313" key="9">
    <source>
        <dbReference type="Proteomes" id="UP000093695"/>
    </source>
</evidence>
<feature type="chain" id="PRO_5039009632" description="Lipoprotein" evidence="7">
    <location>
        <begin position="25"/>
        <end position="203"/>
    </location>
</feature>
<comment type="subcellular location">
    <subcellularLocation>
        <location evidence="1">Cell membrane</location>
        <topology evidence="1">Lipid-anchor</topology>
    </subcellularLocation>
</comment>
<keyword evidence="5" id="KW-0564">Palmitate</keyword>
<evidence type="ECO:0000256" key="5">
    <source>
        <dbReference type="ARBA" id="ARBA00023139"/>
    </source>
</evidence>
<evidence type="ECO:0000256" key="4">
    <source>
        <dbReference type="ARBA" id="ARBA00023136"/>
    </source>
</evidence>
<dbReference type="PROSITE" id="PS51257">
    <property type="entry name" value="PROKAR_LIPOPROTEIN"/>
    <property type="match status" value="1"/>
</dbReference>